<evidence type="ECO:0000256" key="4">
    <source>
        <dbReference type="ARBA" id="ARBA00022604"/>
    </source>
</evidence>
<feature type="compositionally biased region" description="Basic and acidic residues" evidence="10">
    <location>
        <begin position="1012"/>
        <end position="1031"/>
    </location>
</feature>
<evidence type="ECO:0000256" key="6">
    <source>
        <dbReference type="ARBA" id="ARBA00022782"/>
    </source>
</evidence>
<dbReference type="GO" id="GO:0043548">
    <property type="term" value="F:phosphatidylinositol 3-kinase binding"/>
    <property type="evidence" value="ECO:0007669"/>
    <property type="project" value="TreeGrafter"/>
</dbReference>
<evidence type="ECO:0000259" key="12">
    <source>
        <dbReference type="PROSITE" id="PS51064"/>
    </source>
</evidence>
<feature type="compositionally biased region" description="Basic and acidic residues" evidence="10">
    <location>
        <begin position="1086"/>
        <end position="1097"/>
    </location>
</feature>
<evidence type="ECO:0000256" key="1">
    <source>
        <dbReference type="ARBA" id="ARBA00011440"/>
    </source>
</evidence>
<feature type="compositionally biased region" description="Polar residues" evidence="10">
    <location>
        <begin position="1311"/>
        <end position="1328"/>
    </location>
</feature>
<evidence type="ECO:0000256" key="8">
    <source>
        <dbReference type="ARBA" id="ARBA00033282"/>
    </source>
</evidence>
<feature type="compositionally biased region" description="Basic and acidic residues" evidence="10">
    <location>
        <begin position="975"/>
        <end position="985"/>
    </location>
</feature>
<comment type="function">
    <text evidence="9">Activates phosphatidylinositol 3-kinase when bound to the regulatory p85 subunit. May mediate the control of various cellular processes by insulin-like peptides. When phosphorylated by the insulin receptor binds specifically to various cellular proteins containing SH2 domains. Involved in control of cell proliferation, cell size, and body and organ growth throughout development. Also has a role in a signaling pathway controlling the physiological response required to endure periods of low nutrient conditions. Insulin/insulin-like growth factor (IGF) signaling pathway has a role in regulating aging and is necessary in the ovary for vitellogenic maturation.</text>
</comment>
<evidence type="ECO:0000313" key="13">
    <source>
        <dbReference type="EMBL" id="KAK3087074.1"/>
    </source>
</evidence>
<evidence type="ECO:0000256" key="2">
    <source>
        <dbReference type="ARBA" id="ARBA00015710"/>
    </source>
</evidence>
<dbReference type="GO" id="GO:0005829">
    <property type="term" value="C:cytosol"/>
    <property type="evidence" value="ECO:0007669"/>
    <property type="project" value="TreeGrafter"/>
</dbReference>
<feature type="region of interest" description="Disordered" evidence="10">
    <location>
        <begin position="636"/>
        <end position="678"/>
    </location>
</feature>
<feature type="compositionally biased region" description="Polar residues" evidence="10">
    <location>
        <begin position="1062"/>
        <end position="1071"/>
    </location>
</feature>
<feature type="region of interest" description="Disordered" evidence="10">
    <location>
        <begin position="739"/>
        <end position="949"/>
    </location>
</feature>
<proteinExistence type="predicted"/>
<feature type="compositionally biased region" description="Basic and acidic residues" evidence="10">
    <location>
        <begin position="266"/>
        <end position="289"/>
    </location>
</feature>
<evidence type="ECO:0000256" key="10">
    <source>
        <dbReference type="SAM" id="MobiDB-lite"/>
    </source>
</evidence>
<feature type="compositionally biased region" description="Low complexity" evidence="10">
    <location>
        <begin position="753"/>
        <end position="774"/>
    </location>
</feature>
<organism evidence="13 14">
    <name type="scientific">Pinctada imbricata</name>
    <name type="common">Atlantic pearl-oyster</name>
    <name type="synonym">Pinctada martensii</name>
    <dbReference type="NCBI Taxonomy" id="66713"/>
    <lineage>
        <taxon>Eukaryota</taxon>
        <taxon>Metazoa</taxon>
        <taxon>Spiralia</taxon>
        <taxon>Lophotrochozoa</taxon>
        <taxon>Mollusca</taxon>
        <taxon>Bivalvia</taxon>
        <taxon>Autobranchia</taxon>
        <taxon>Pteriomorphia</taxon>
        <taxon>Pterioida</taxon>
        <taxon>Pterioidea</taxon>
        <taxon>Pteriidae</taxon>
        <taxon>Pinctada</taxon>
    </lineage>
</organism>
<dbReference type="InterPro" id="IPR011993">
    <property type="entry name" value="PH-like_dom_sf"/>
</dbReference>
<feature type="compositionally biased region" description="Basic and acidic residues" evidence="10">
    <location>
        <begin position="1216"/>
        <end position="1236"/>
    </location>
</feature>
<dbReference type="SMART" id="SM00233">
    <property type="entry name" value="PH"/>
    <property type="match status" value="1"/>
</dbReference>
<feature type="compositionally biased region" description="Polar residues" evidence="10">
    <location>
        <begin position="702"/>
        <end position="711"/>
    </location>
</feature>
<sequence>MDRFDQDNLSQRMSMVTFELPGSDIQKTGYLKKLKTNKKKYFVLRSTSSSGAARLEYYDNEKKFRANALPKRSIELYKCFNINKKSDTKVKNVIALYLKEECFAVVAEEDEMSSWLDLLLEYQHEYQPEDWPYYPHYDYIWHVSVKHRGLGGHKIQHGTYRLCLAKTCISFVRSNSDILELSILLAIIRRCGNKDCFFFMEVGRSAPTGSGEIWMQVDDAAIATGMHDVIVGAMRASANDGGPFRSRTNTGSSMVSRLDQEFSGGKMRDRSGSESKPHGSPRRRVDSKRPQTMYNNRPSSLMGDTQIFSTSPIGANRSMTPEIAPRQQEESEYLQMSSVQRSTSPSPSREKSERPDSSCSEHNSATMDGYFEMKPGSSVGSTGGDSGYLDMAPTGPLTSTPVSSDGYMPLMIGPVTGRSPGSNPIPTRAGKEPGLYNISFVLFSMITATPVSSGGYLMMGPVSGRSPGSNPIPIRAGKEPGLYNISFVLFSMITATPVSSGGYLMMGPVSGRSPGSNPIPIRAGKEPGMYMEMGPSSQPLPTVKESGSGEAYLPMSQGSCSPSFGDTENLRPAKVISYLSDDSMSGEFPKRSFSVGSRPASKSKHRYPKVPEPPPEKVSDNGRCSSAPHLIVQKMKGHDTLYPKEQDSYGKGQESPYMNESSLSCSPMSQSIRSDMSDTDSFMEMDFYRPRTASDSFGCRPRTSSFNKVFNQQRQRSSSYGQQSKLAQLAHDVRKKIGSLESVRTLSKDHSKTTSSSSVGKLSASSKTSSSESLRNASKNSGYVEMHLERKPDDGYLDMTLGTVPSKGSRSKGGHSRSSSNQSLSSSPAVTSPHRHDTISPNPSINVVKASEHVVKKPKVGSSGHTTHLDSIGSRPSGKSPAGSGRESEDESYVPYNPGNVSVLPRDSKSMDKRDTRRPSWEKRKGRNSPKFAPSGKQSPKNTFEHPAKVSEASEYVDYAPGDVEIPAVLSPQISHERSLSRDSDYVDCTLGASPAPESDYVDCDVGPKVVNSERNRKSPSDQNEHMDKRSGSLTKHKERRPSGDPVLRERKTSVGDRRNSMESTTKTSKLSAGGAEDNLSRTVPKHSENENVRPETFECGYMEYDPASAQQEMAQEVKSPNKVKSFLASTGSEGVEETKDVSEKKEAKAKSSKSSTGKKSPKLVVEIEKQKQANIDSNSSKSELNSKNKEVSKNKSELDSQSKEVSKSKQKKEKKTSGKSEKIKKSVSESKETNKTESTVVKSVAPVKMIEKVEEEDYGYVGLDYGDAAAAAPYDPNLIHSPIKIKEEPFKNIPNSKKELKNMWKAPLSDEQSPIKINSKTSTNGQGKMSPGIRAELGLPRKSSVSSLDEMKSDSATAMSYASKEKERSIESLNNNMLQNISAPELQKQLSMPCMAVPAEPPSSPAGAEGFSNVVPNRQSCSDLSSPYEEMNLPGNELSGKKSSSQQQLAPPGEQSVLNYAKLDLGSNEDVGNESKVSRVKSRHPSSVSSEETSPSPLSYAQIDFNMSENLKNATANIAKETSK</sequence>
<dbReference type="SMART" id="SM00310">
    <property type="entry name" value="PTBI"/>
    <property type="match status" value="1"/>
</dbReference>
<feature type="compositionally biased region" description="Basic and acidic residues" evidence="10">
    <location>
        <begin position="906"/>
        <end position="923"/>
    </location>
</feature>
<feature type="region of interest" description="Disordered" evidence="10">
    <location>
        <begin position="587"/>
        <end position="624"/>
    </location>
</feature>
<dbReference type="PROSITE" id="PS50003">
    <property type="entry name" value="PH_DOMAIN"/>
    <property type="match status" value="1"/>
</dbReference>
<feature type="compositionally biased region" description="Basic and acidic residues" evidence="10">
    <location>
        <begin position="1041"/>
        <end position="1061"/>
    </location>
</feature>
<keyword evidence="3" id="KW-0597">Phosphoprotein</keyword>
<feature type="compositionally biased region" description="Basic and acidic residues" evidence="10">
    <location>
        <begin position="1185"/>
        <end position="1208"/>
    </location>
</feature>
<evidence type="ECO:0000313" key="14">
    <source>
        <dbReference type="Proteomes" id="UP001186944"/>
    </source>
</evidence>
<feature type="compositionally biased region" description="Polar residues" evidence="10">
    <location>
        <begin position="246"/>
        <end position="255"/>
    </location>
</feature>
<dbReference type="Gene3D" id="2.30.29.30">
    <property type="entry name" value="Pleckstrin-homology domain (PH domain)/Phosphotyrosine-binding domain (PTB)"/>
    <property type="match status" value="2"/>
</dbReference>
<keyword evidence="7" id="KW-0896">Oogenesis</keyword>
<feature type="domain" description="PH" evidence="11">
    <location>
        <begin position="24"/>
        <end position="131"/>
    </location>
</feature>
<evidence type="ECO:0000256" key="9">
    <source>
        <dbReference type="ARBA" id="ARBA00046145"/>
    </source>
</evidence>
<dbReference type="SMART" id="SM01244">
    <property type="entry name" value="IRS"/>
    <property type="match status" value="1"/>
</dbReference>
<dbReference type="GO" id="GO:0048477">
    <property type="term" value="P:oogenesis"/>
    <property type="evidence" value="ECO:0007669"/>
    <property type="project" value="UniProtKB-KW"/>
</dbReference>
<feature type="compositionally biased region" description="Basic and acidic residues" evidence="10">
    <location>
        <begin position="1137"/>
        <end position="1150"/>
    </location>
</feature>
<dbReference type="InterPro" id="IPR002404">
    <property type="entry name" value="IRS_PTB"/>
</dbReference>
<feature type="region of interest" description="Disordered" evidence="10">
    <location>
        <begin position="237"/>
        <end position="382"/>
    </location>
</feature>
<comment type="caution">
    <text evidence="13">The sequence shown here is derived from an EMBL/GenBank/DDBJ whole genome shotgun (WGS) entry which is preliminary data.</text>
</comment>
<dbReference type="GO" id="GO:0005158">
    <property type="term" value="F:insulin receptor binding"/>
    <property type="evidence" value="ECO:0007669"/>
    <property type="project" value="InterPro"/>
</dbReference>
<dbReference type="GO" id="GO:0008286">
    <property type="term" value="P:insulin receptor signaling pathway"/>
    <property type="evidence" value="ECO:0007669"/>
    <property type="project" value="InterPro"/>
</dbReference>
<keyword evidence="5" id="KW-0677">Repeat</keyword>
<dbReference type="PANTHER" id="PTHR10614:SF13">
    <property type="entry name" value="INSULIN RECEPTOR SUBSTRATE 1"/>
    <property type="match status" value="1"/>
</dbReference>
<accession>A0AA89BY69</accession>
<name>A0AA89BY69_PINIB</name>
<feature type="region of interest" description="Disordered" evidence="10">
    <location>
        <begin position="693"/>
        <end position="727"/>
    </location>
</feature>
<dbReference type="CDD" id="cd01257">
    <property type="entry name" value="PH_IRS"/>
    <property type="match status" value="1"/>
</dbReference>
<feature type="compositionally biased region" description="Polar residues" evidence="10">
    <location>
        <begin position="1415"/>
        <end position="1426"/>
    </location>
</feature>
<feature type="compositionally biased region" description="Basic and acidic residues" evidence="10">
    <location>
        <begin position="636"/>
        <end position="648"/>
    </location>
</feature>
<dbReference type="PRINTS" id="PR00628">
    <property type="entry name" value="INSULINRSI"/>
</dbReference>
<keyword evidence="6" id="KW-0221">Differentiation</keyword>
<dbReference type="Proteomes" id="UP001186944">
    <property type="component" value="Unassembled WGS sequence"/>
</dbReference>
<protein>
    <recommendedName>
        <fullName evidence="2">Insulin receptor substrate 1</fullName>
    </recommendedName>
    <alternativeName>
        <fullName evidence="8">Protein chico</fullName>
    </alternativeName>
</protein>
<dbReference type="EMBL" id="VSWD01000011">
    <property type="protein sequence ID" value="KAK3087074.1"/>
    <property type="molecule type" value="Genomic_DNA"/>
</dbReference>
<dbReference type="PANTHER" id="PTHR10614">
    <property type="entry name" value="INSULIN RECEPTOR SUBSTRATE"/>
    <property type="match status" value="1"/>
</dbReference>
<feature type="region of interest" description="Disordered" evidence="10">
    <location>
        <begin position="1307"/>
        <end position="1371"/>
    </location>
</feature>
<feature type="compositionally biased region" description="Low complexity" evidence="10">
    <location>
        <begin position="337"/>
        <end position="347"/>
    </location>
</feature>
<feature type="compositionally biased region" description="Polar residues" evidence="10">
    <location>
        <begin position="656"/>
        <end position="674"/>
    </location>
</feature>
<dbReference type="Pfam" id="PF02174">
    <property type="entry name" value="IRS"/>
    <property type="match status" value="1"/>
</dbReference>
<keyword evidence="4" id="KW-0341">Growth regulation</keyword>
<evidence type="ECO:0000256" key="3">
    <source>
        <dbReference type="ARBA" id="ARBA00022553"/>
    </source>
</evidence>
<gene>
    <name evidence="13" type="ORF">FSP39_001278</name>
</gene>
<evidence type="ECO:0000256" key="7">
    <source>
        <dbReference type="ARBA" id="ARBA00022943"/>
    </source>
</evidence>
<feature type="region of interest" description="Disordered" evidence="10">
    <location>
        <begin position="1394"/>
        <end position="1501"/>
    </location>
</feature>
<evidence type="ECO:0000256" key="5">
    <source>
        <dbReference type="ARBA" id="ARBA00022737"/>
    </source>
</evidence>
<evidence type="ECO:0000259" key="11">
    <source>
        <dbReference type="PROSITE" id="PS50003"/>
    </source>
</evidence>
<dbReference type="SUPFAM" id="SSF50729">
    <property type="entry name" value="PH domain-like"/>
    <property type="match status" value="2"/>
</dbReference>
<feature type="domain" description="IRS-type PTB" evidence="12">
    <location>
        <begin position="137"/>
        <end position="241"/>
    </location>
</feature>
<dbReference type="PROSITE" id="PS51064">
    <property type="entry name" value="IRS_PTB"/>
    <property type="match status" value="1"/>
</dbReference>
<dbReference type="InterPro" id="IPR001849">
    <property type="entry name" value="PH_domain"/>
</dbReference>
<feature type="compositionally biased region" description="Low complexity" evidence="10">
    <location>
        <begin position="816"/>
        <end position="827"/>
    </location>
</feature>
<feature type="region of interest" description="Disordered" evidence="10">
    <location>
        <begin position="966"/>
        <end position="1243"/>
    </location>
</feature>
<feature type="compositionally biased region" description="Low complexity" evidence="10">
    <location>
        <begin position="712"/>
        <end position="724"/>
    </location>
</feature>
<feature type="compositionally biased region" description="Polar residues" evidence="10">
    <location>
        <begin position="290"/>
        <end position="319"/>
    </location>
</feature>
<dbReference type="GO" id="GO:0005886">
    <property type="term" value="C:plasma membrane"/>
    <property type="evidence" value="ECO:0007669"/>
    <property type="project" value="TreeGrafter"/>
</dbReference>
<keyword evidence="14" id="KW-1185">Reference proteome</keyword>
<dbReference type="InterPro" id="IPR039011">
    <property type="entry name" value="IRS"/>
</dbReference>
<feature type="compositionally biased region" description="Low complexity" evidence="10">
    <location>
        <begin position="1486"/>
        <end position="1500"/>
    </location>
</feature>
<reference evidence="13" key="1">
    <citation type="submission" date="2019-08" db="EMBL/GenBank/DDBJ databases">
        <title>The improved chromosome-level genome for the pearl oyster Pinctada fucata martensii using PacBio sequencing and Hi-C.</title>
        <authorList>
            <person name="Zheng Z."/>
        </authorList>
    </citation>
    <scope>NUCLEOTIDE SEQUENCE</scope>
    <source>
        <strain evidence="13">ZZ-2019</strain>
        <tissue evidence="13">Adductor muscle</tissue>
    </source>
</reference>
<comment type="subunit">
    <text evidence="1">Bindings to phosphatidylinositol 3-kinase and SHP2.</text>
</comment>